<sequence length="129" mass="14171">MSATTAAIPAAGWELHCDSGTSDKFYRFIVIFGSNPGVIFIYGRRGDRGQVRVHPHDSAKTAIRRAVTMTHEKERKSYFLTCDFTPFSIPATELADMNDTTSVDAHGIAALFRQQAADLGNERPNVAPL</sequence>
<comment type="caution">
    <text evidence="3">The sequence shown here is derived from an EMBL/GenBank/DDBJ whole genome shotgun (WGS) entry which is preliminary data.</text>
</comment>
<dbReference type="AlphaFoldDB" id="A0A1E7KZM0"/>
<proteinExistence type="predicted"/>
<dbReference type="Gene3D" id="2.20.140.10">
    <property type="entry name" value="WGR domain"/>
    <property type="match status" value="1"/>
</dbReference>
<evidence type="ECO:0000259" key="2">
    <source>
        <dbReference type="Pfam" id="PF05406"/>
    </source>
</evidence>
<evidence type="ECO:0000256" key="1">
    <source>
        <dbReference type="SAM" id="Phobius"/>
    </source>
</evidence>
<dbReference type="EMBL" id="LJGW01000377">
    <property type="protein sequence ID" value="OEV09253.1"/>
    <property type="molecule type" value="Genomic_DNA"/>
</dbReference>
<dbReference type="RefSeq" id="WP_070018730.1">
    <property type="nucleotide sequence ID" value="NZ_LJGW01000377.1"/>
</dbReference>
<keyword evidence="4" id="KW-1185">Reference proteome</keyword>
<keyword evidence="1" id="KW-0812">Transmembrane</keyword>
<gene>
    <name evidence="3" type="ORF">AN218_22615</name>
</gene>
<dbReference type="Pfam" id="PF05406">
    <property type="entry name" value="WGR"/>
    <property type="match status" value="1"/>
</dbReference>
<keyword evidence="1" id="KW-0472">Membrane</keyword>
<dbReference type="InterPro" id="IPR008893">
    <property type="entry name" value="WGR_domain"/>
</dbReference>
<dbReference type="CDD" id="cd07996">
    <property type="entry name" value="WGR_MMR_like"/>
    <property type="match status" value="1"/>
</dbReference>
<evidence type="ECO:0000313" key="3">
    <source>
        <dbReference type="EMBL" id="OEV09253.1"/>
    </source>
</evidence>
<organism evidence="3 4">
    <name type="scientific">Streptomyces nanshensis</name>
    <dbReference type="NCBI Taxonomy" id="518642"/>
    <lineage>
        <taxon>Bacteria</taxon>
        <taxon>Bacillati</taxon>
        <taxon>Actinomycetota</taxon>
        <taxon>Actinomycetes</taxon>
        <taxon>Kitasatosporales</taxon>
        <taxon>Streptomycetaceae</taxon>
        <taxon>Streptomyces</taxon>
    </lineage>
</organism>
<reference evidence="3 4" key="1">
    <citation type="journal article" date="2016" name="Front. Microbiol.">
        <title>Comparative Genomics Analysis of Streptomyces Species Reveals Their Adaptation to the Marine Environment and Their Diversity at the Genomic Level.</title>
        <authorList>
            <person name="Tian X."/>
            <person name="Zhang Z."/>
            <person name="Yang T."/>
            <person name="Chen M."/>
            <person name="Li J."/>
            <person name="Chen F."/>
            <person name="Yang J."/>
            <person name="Li W."/>
            <person name="Zhang B."/>
            <person name="Zhang Z."/>
            <person name="Wu J."/>
            <person name="Zhang C."/>
            <person name="Long L."/>
            <person name="Xiao J."/>
        </authorList>
    </citation>
    <scope>NUCLEOTIDE SEQUENCE [LARGE SCALE GENOMIC DNA]</scope>
    <source>
        <strain evidence="3 4">SCSIO 10429</strain>
    </source>
</reference>
<protein>
    <recommendedName>
        <fullName evidence="2">WGR domain-containing protein</fullName>
    </recommendedName>
</protein>
<dbReference type="Proteomes" id="UP000176005">
    <property type="component" value="Unassembled WGS sequence"/>
</dbReference>
<evidence type="ECO:0000313" key="4">
    <source>
        <dbReference type="Proteomes" id="UP000176005"/>
    </source>
</evidence>
<accession>A0A1E7KZM0</accession>
<feature type="transmembrane region" description="Helical" evidence="1">
    <location>
        <begin position="25"/>
        <end position="43"/>
    </location>
</feature>
<name>A0A1E7KZM0_9ACTN</name>
<dbReference type="InterPro" id="IPR036930">
    <property type="entry name" value="WGR_dom_sf"/>
</dbReference>
<keyword evidence="1" id="KW-1133">Transmembrane helix</keyword>
<feature type="domain" description="WGR" evidence="2">
    <location>
        <begin position="18"/>
        <end position="78"/>
    </location>
</feature>
<dbReference type="SUPFAM" id="SSF142921">
    <property type="entry name" value="WGR domain-like"/>
    <property type="match status" value="1"/>
</dbReference>
<dbReference type="InterPro" id="IPR049809">
    <property type="entry name" value="YehF/YfeS-like_WGR"/>
</dbReference>